<organism evidence="2 3">
    <name type="scientific">Microvirga arabica</name>
    <dbReference type="NCBI Taxonomy" id="1128671"/>
    <lineage>
        <taxon>Bacteria</taxon>
        <taxon>Pseudomonadati</taxon>
        <taxon>Pseudomonadota</taxon>
        <taxon>Alphaproteobacteria</taxon>
        <taxon>Hyphomicrobiales</taxon>
        <taxon>Methylobacteriaceae</taxon>
        <taxon>Microvirga</taxon>
    </lineage>
</organism>
<evidence type="ECO:0000313" key="2">
    <source>
        <dbReference type="EMBL" id="MFC1456416.1"/>
    </source>
</evidence>
<dbReference type="EMBL" id="JBHOMY010000016">
    <property type="protein sequence ID" value="MFC1456416.1"/>
    <property type="molecule type" value="Genomic_DNA"/>
</dbReference>
<proteinExistence type="predicted"/>
<gene>
    <name evidence="2" type="ORF">ACETIH_06710</name>
</gene>
<sequence>MVKTETKDRAQILEDQNDRQSRKRARDEAHVAHLEAITAKTSTYLTHLDERDQRQVDLIARFTEQVNRLERLMLGEGTQTSVPGASDVLTLPAEVLTQLAILKCLENPLQEVASDANQPEPRFLGLSAMDLLNMPDEFLGVFGLRETVARWTTRIWADESEVEERLIPEEQAALVDPAPWEPPYADDSTDSGPKDTPDDLDHVAFGTGVNDQHSSHRPIEFKEMQAAYFAWRDRECPFVPHTDGRVQWLKEAQFPYAGLLWRVSYEKAEIQPDHGMVHRNMTFTSDDGRTLVGLLVRPRPSRDRAA</sequence>
<accession>A0ABV6Y592</accession>
<evidence type="ECO:0000256" key="1">
    <source>
        <dbReference type="SAM" id="MobiDB-lite"/>
    </source>
</evidence>
<comment type="caution">
    <text evidence="2">The sequence shown here is derived from an EMBL/GenBank/DDBJ whole genome shotgun (WGS) entry which is preliminary data.</text>
</comment>
<keyword evidence="3" id="KW-1185">Reference proteome</keyword>
<evidence type="ECO:0000313" key="3">
    <source>
        <dbReference type="Proteomes" id="UP001593940"/>
    </source>
</evidence>
<feature type="region of interest" description="Disordered" evidence="1">
    <location>
        <begin position="171"/>
        <end position="200"/>
    </location>
</feature>
<dbReference type="Proteomes" id="UP001593940">
    <property type="component" value="Unassembled WGS sequence"/>
</dbReference>
<reference evidence="2 3" key="1">
    <citation type="submission" date="2024-09" db="EMBL/GenBank/DDBJ databases">
        <title>Nodulacao em especies de Leguminosae Basais da Amazonia e Caracterizacao dos Rizobios e Bacterias Associadas aos Nodulos.</title>
        <authorList>
            <person name="Jambeiro I.C.A."/>
            <person name="Lopes I.S."/>
            <person name="Aguiar E.R.G.R."/>
            <person name="Santos A.F.J."/>
            <person name="Dos Santos J.M.F."/>
            <person name="Gross E."/>
        </authorList>
    </citation>
    <scope>NUCLEOTIDE SEQUENCE [LARGE SCALE GENOMIC DNA]</scope>
    <source>
        <strain evidence="2 3">BRUESC1165</strain>
    </source>
</reference>
<dbReference type="RefSeq" id="WP_203275725.1">
    <property type="nucleotide sequence ID" value="NZ_JAFBID010000142.1"/>
</dbReference>
<name>A0ABV6Y592_9HYPH</name>
<feature type="region of interest" description="Disordered" evidence="1">
    <location>
        <begin position="1"/>
        <end position="26"/>
    </location>
</feature>
<protein>
    <submittedName>
        <fullName evidence="2">Uncharacterized protein</fullName>
    </submittedName>
</protein>